<accession>A0A1Z9Z3P6</accession>
<dbReference type="EMBL" id="NEXX01000001">
    <property type="protein sequence ID" value="OUY09111.1"/>
    <property type="molecule type" value="Genomic_DNA"/>
</dbReference>
<dbReference type="AlphaFoldDB" id="A0A1Z9Z3P6"/>
<evidence type="ECO:0000259" key="2">
    <source>
        <dbReference type="Pfam" id="PF13271"/>
    </source>
</evidence>
<keyword evidence="4" id="KW-1185">Reference proteome</keyword>
<organism evidence="3 4">
    <name type="scientific">Acinetobacter populi</name>
    <dbReference type="NCBI Taxonomy" id="1582270"/>
    <lineage>
        <taxon>Bacteria</taxon>
        <taxon>Pseudomonadati</taxon>
        <taxon>Pseudomonadota</taxon>
        <taxon>Gammaproteobacteria</taxon>
        <taxon>Moraxellales</taxon>
        <taxon>Moraxellaceae</taxon>
        <taxon>Acinetobacter</taxon>
    </lineage>
</organism>
<proteinExistence type="predicted"/>
<gene>
    <name evidence="3" type="ORF">CAP51_05825</name>
</gene>
<protein>
    <recommendedName>
        <fullName evidence="2">DUF4062 domain-containing protein</fullName>
    </recommendedName>
</protein>
<evidence type="ECO:0000313" key="4">
    <source>
        <dbReference type="Proteomes" id="UP000196536"/>
    </source>
</evidence>
<reference evidence="3 4" key="1">
    <citation type="submission" date="2017-05" db="EMBL/GenBank/DDBJ databases">
        <title>Acinetobacter populi ANC 5415 (= PBJ7), whole genome shotgun sequencing project.</title>
        <authorList>
            <person name="Nemec A."/>
            <person name="Radolfova-Krizova L."/>
        </authorList>
    </citation>
    <scope>NUCLEOTIDE SEQUENCE [LARGE SCALE GENOMIC DNA]</scope>
    <source>
        <strain evidence="3 4">PBJ7</strain>
    </source>
</reference>
<feature type="domain" description="DUF4062" evidence="2">
    <location>
        <begin position="8"/>
        <end position="87"/>
    </location>
</feature>
<evidence type="ECO:0000313" key="3">
    <source>
        <dbReference type="EMBL" id="OUY09111.1"/>
    </source>
</evidence>
<dbReference type="OrthoDB" id="72299at2"/>
<keyword evidence="1" id="KW-0175">Coiled coil</keyword>
<sequence>MTEKRYHVYISTSFYGDVKAERLKMEYALLNIGVFPWEFNERRTSLNTAQARRQIDDCDYVIFLLGGKYGDVSASGISYMHLDFLYALNKQKTILSFIDAVPEQRTALEQETTPDMVKKFTSFREQMKNESQYCIEYNGLLDLERAVRNTFVKAMRETPALGWVRPKDNDVLQQEIQRLRKKVAKLEQSLIQTAYEINTPATEVSSGTKDEKISVGYRTHAYQDGNLKDIHPQRQMTWMQLLNILAPHFKQPTLENSFLRILNHYLESTALDDAREVLPRAHAVARTQIDARSLQQIKLQMKWNNWIVPQHDSDSGSRIYWELTAEGQRLIAQKQA</sequence>
<dbReference type="Proteomes" id="UP000196536">
    <property type="component" value="Unassembled WGS sequence"/>
</dbReference>
<name>A0A1Z9Z3P6_9GAMM</name>
<dbReference type="InterPro" id="IPR025139">
    <property type="entry name" value="DUF4062"/>
</dbReference>
<dbReference type="Pfam" id="PF13271">
    <property type="entry name" value="DUF4062"/>
    <property type="match status" value="1"/>
</dbReference>
<dbReference type="RefSeq" id="WP_087619768.1">
    <property type="nucleotide sequence ID" value="NZ_NEXX01000001.1"/>
</dbReference>
<feature type="coiled-coil region" evidence="1">
    <location>
        <begin position="169"/>
        <end position="196"/>
    </location>
</feature>
<comment type="caution">
    <text evidence="3">The sequence shown here is derived from an EMBL/GenBank/DDBJ whole genome shotgun (WGS) entry which is preliminary data.</text>
</comment>
<evidence type="ECO:0000256" key="1">
    <source>
        <dbReference type="SAM" id="Coils"/>
    </source>
</evidence>